<sequence length="75" mass="8836">MQLSFSDKARARVARLKPDWRLEQPPPPTMLLAIADHRLYQRNRRRKMMIVAFSSLSLNSTSPSWMHLFARPRTT</sequence>
<comment type="caution">
    <text evidence="2">The sequence shown here is derived from an EMBL/GenBank/DDBJ whole genome shotgun (WGS) entry which is preliminary data.</text>
</comment>
<gene>
    <name evidence="2" type="ORF">L596_022257</name>
</gene>
<keyword evidence="1" id="KW-0472">Membrane</keyword>
<evidence type="ECO:0000313" key="3">
    <source>
        <dbReference type="Proteomes" id="UP000298663"/>
    </source>
</evidence>
<reference evidence="2 3" key="1">
    <citation type="journal article" date="2015" name="Genome Biol.">
        <title>Comparative genomics of Steinernema reveals deeply conserved gene regulatory networks.</title>
        <authorList>
            <person name="Dillman A.R."/>
            <person name="Macchietto M."/>
            <person name="Porter C.F."/>
            <person name="Rogers A."/>
            <person name="Williams B."/>
            <person name="Antoshechkin I."/>
            <person name="Lee M.M."/>
            <person name="Goodwin Z."/>
            <person name="Lu X."/>
            <person name="Lewis E.E."/>
            <person name="Goodrich-Blair H."/>
            <person name="Stock S.P."/>
            <person name="Adams B.J."/>
            <person name="Sternberg P.W."/>
            <person name="Mortazavi A."/>
        </authorList>
    </citation>
    <scope>NUCLEOTIDE SEQUENCE [LARGE SCALE GENOMIC DNA]</scope>
    <source>
        <strain evidence="2 3">ALL</strain>
    </source>
</reference>
<keyword evidence="3" id="KW-1185">Reference proteome</keyword>
<feature type="transmembrane region" description="Helical" evidence="1">
    <location>
        <begin position="48"/>
        <end position="70"/>
    </location>
</feature>
<proteinExistence type="predicted"/>
<protein>
    <submittedName>
        <fullName evidence="2">Uncharacterized protein</fullName>
    </submittedName>
</protein>
<accession>A0A4V6A056</accession>
<dbReference type="AlphaFoldDB" id="A0A4V6A056"/>
<dbReference type="EMBL" id="AZBU02000007">
    <property type="protein sequence ID" value="TKR70205.1"/>
    <property type="molecule type" value="Genomic_DNA"/>
</dbReference>
<evidence type="ECO:0000313" key="2">
    <source>
        <dbReference type="EMBL" id="TKR70205.1"/>
    </source>
</evidence>
<dbReference type="OrthoDB" id="10266706at2759"/>
<evidence type="ECO:0000256" key="1">
    <source>
        <dbReference type="SAM" id="Phobius"/>
    </source>
</evidence>
<organism evidence="2 3">
    <name type="scientific">Steinernema carpocapsae</name>
    <name type="common">Entomopathogenic nematode</name>
    <dbReference type="NCBI Taxonomy" id="34508"/>
    <lineage>
        <taxon>Eukaryota</taxon>
        <taxon>Metazoa</taxon>
        <taxon>Ecdysozoa</taxon>
        <taxon>Nematoda</taxon>
        <taxon>Chromadorea</taxon>
        <taxon>Rhabditida</taxon>
        <taxon>Tylenchina</taxon>
        <taxon>Panagrolaimomorpha</taxon>
        <taxon>Strongyloidoidea</taxon>
        <taxon>Steinernematidae</taxon>
        <taxon>Steinernema</taxon>
    </lineage>
</organism>
<name>A0A4V6A056_STECR</name>
<keyword evidence="1" id="KW-1133">Transmembrane helix</keyword>
<dbReference type="Proteomes" id="UP000298663">
    <property type="component" value="Unassembled WGS sequence"/>
</dbReference>
<keyword evidence="1" id="KW-0812">Transmembrane</keyword>
<reference evidence="2 3" key="2">
    <citation type="journal article" date="2019" name="G3 (Bethesda)">
        <title>Hybrid Assembly of the Genome of the Entomopathogenic Nematode Steinernema carpocapsae Identifies the X-Chromosome.</title>
        <authorList>
            <person name="Serra L."/>
            <person name="Macchietto M."/>
            <person name="Macias-Munoz A."/>
            <person name="McGill C.J."/>
            <person name="Rodriguez I.M."/>
            <person name="Rodriguez B."/>
            <person name="Murad R."/>
            <person name="Mortazavi A."/>
        </authorList>
    </citation>
    <scope>NUCLEOTIDE SEQUENCE [LARGE SCALE GENOMIC DNA]</scope>
    <source>
        <strain evidence="2 3">ALL</strain>
    </source>
</reference>